<dbReference type="VEuPathDB" id="FungiDB:SPRG_17678"/>
<accession>A0A067BQZ9</accession>
<proteinExistence type="predicted"/>
<sequence length="71" mass="7845">MDQAPPKTSRPLWRDEATQLLRLALPIMATFILGYLPGVVSLICVGRIHRPDAKEYLAAASLSDMFFNVTG</sequence>
<protein>
    <submittedName>
        <fullName evidence="2">Uncharacterized protein</fullName>
    </submittedName>
</protein>
<feature type="non-terminal residue" evidence="2">
    <location>
        <position position="71"/>
    </location>
</feature>
<keyword evidence="3" id="KW-1185">Reference proteome</keyword>
<evidence type="ECO:0000313" key="2">
    <source>
        <dbReference type="EMBL" id="KDO16726.1"/>
    </source>
</evidence>
<dbReference type="KEGG" id="spar:SPRG_17678"/>
<dbReference type="STRING" id="695850.A0A067BQZ9"/>
<evidence type="ECO:0000313" key="3">
    <source>
        <dbReference type="Proteomes" id="UP000030745"/>
    </source>
</evidence>
<gene>
    <name evidence="2" type="ORF">SPRG_17678</name>
</gene>
<feature type="transmembrane region" description="Helical" evidence="1">
    <location>
        <begin position="20"/>
        <end position="45"/>
    </location>
</feature>
<keyword evidence="1" id="KW-0812">Transmembrane</keyword>
<reference evidence="2 3" key="1">
    <citation type="journal article" date="2013" name="PLoS Genet.">
        <title>Distinctive expansion of potential virulence genes in the genome of the oomycete fish pathogen Saprolegnia parasitica.</title>
        <authorList>
            <person name="Jiang R.H."/>
            <person name="de Bruijn I."/>
            <person name="Haas B.J."/>
            <person name="Belmonte R."/>
            <person name="Lobach L."/>
            <person name="Christie J."/>
            <person name="van den Ackerveken G."/>
            <person name="Bottin A."/>
            <person name="Bulone V."/>
            <person name="Diaz-Moreno S.M."/>
            <person name="Dumas B."/>
            <person name="Fan L."/>
            <person name="Gaulin E."/>
            <person name="Govers F."/>
            <person name="Grenville-Briggs L.J."/>
            <person name="Horner N.R."/>
            <person name="Levin J.Z."/>
            <person name="Mammella M."/>
            <person name="Meijer H.J."/>
            <person name="Morris P."/>
            <person name="Nusbaum C."/>
            <person name="Oome S."/>
            <person name="Phillips A.J."/>
            <person name="van Rooyen D."/>
            <person name="Rzeszutek E."/>
            <person name="Saraiva M."/>
            <person name="Secombes C.J."/>
            <person name="Seidl M.F."/>
            <person name="Snel B."/>
            <person name="Stassen J.H."/>
            <person name="Sykes S."/>
            <person name="Tripathy S."/>
            <person name="van den Berg H."/>
            <person name="Vega-Arreguin J.C."/>
            <person name="Wawra S."/>
            <person name="Young S.K."/>
            <person name="Zeng Q."/>
            <person name="Dieguez-Uribeondo J."/>
            <person name="Russ C."/>
            <person name="Tyler B.M."/>
            <person name="van West P."/>
        </authorList>
    </citation>
    <scope>NUCLEOTIDE SEQUENCE [LARGE SCALE GENOMIC DNA]</scope>
    <source>
        <strain evidence="2 3">CBS 223.65</strain>
    </source>
</reference>
<dbReference type="OrthoDB" id="166244at2759"/>
<name>A0A067BQZ9_SAPPC</name>
<organism evidence="2 3">
    <name type="scientific">Saprolegnia parasitica (strain CBS 223.65)</name>
    <dbReference type="NCBI Taxonomy" id="695850"/>
    <lineage>
        <taxon>Eukaryota</taxon>
        <taxon>Sar</taxon>
        <taxon>Stramenopiles</taxon>
        <taxon>Oomycota</taxon>
        <taxon>Saprolegniomycetes</taxon>
        <taxon>Saprolegniales</taxon>
        <taxon>Saprolegniaceae</taxon>
        <taxon>Saprolegnia</taxon>
    </lineage>
</organism>
<keyword evidence="1" id="KW-0472">Membrane</keyword>
<evidence type="ECO:0000256" key="1">
    <source>
        <dbReference type="SAM" id="Phobius"/>
    </source>
</evidence>
<dbReference type="GeneID" id="24139208"/>
<dbReference type="Proteomes" id="UP000030745">
    <property type="component" value="Unassembled WGS sequence"/>
</dbReference>
<dbReference type="RefSeq" id="XP_012212567.1">
    <property type="nucleotide sequence ID" value="XM_012357177.1"/>
</dbReference>
<dbReference type="AlphaFoldDB" id="A0A067BQZ9"/>
<keyword evidence="1" id="KW-1133">Transmembrane helix</keyword>
<dbReference type="EMBL" id="KK583959">
    <property type="protein sequence ID" value="KDO16726.1"/>
    <property type="molecule type" value="Genomic_DNA"/>
</dbReference>